<feature type="compositionally biased region" description="Basic residues" evidence="1">
    <location>
        <begin position="173"/>
        <end position="183"/>
    </location>
</feature>
<name>A0A537KP84_9BACT</name>
<feature type="region of interest" description="Disordered" evidence="1">
    <location>
        <begin position="127"/>
        <end position="183"/>
    </location>
</feature>
<gene>
    <name evidence="2" type="ORF">E6H01_13145</name>
</gene>
<sequence>MDELFVDPNQMVQDAIVSALKPHARLAATGWGFYPDPRFDDLDAQQRMLVVLLGRKASHLAQKVATDRISRQELCTLAAVGDGTFRPYAPRMERAGLIRREGDEIWIPDESVVRAANVVLGRLSVVETRPGDGGKRNQKSPADEEAAREAPTESDNHDHVRDETVSPAQSVAARKRRRQPNGFRRARSAKDFMVLYSGKVDLSVFPHPDDLEDPVRLALLPLLIARDGYHLEGLPLREIVTFLREKYGREAQESEIEAALNSVRGRHVDYRFDTHLSQKIYCLLDQGRAFVSDLGRSSPSPRSAGDLSADGAE</sequence>
<accession>A0A537KP84</accession>
<evidence type="ECO:0000256" key="1">
    <source>
        <dbReference type="SAM" id="MobiDB-lite"/>
    </source>
</evidence>
<dbReference type="AlphaFoldDB" id="A0A537KP84"/>
<feature type="compositionally biased region" description="Basic and acidic residues" evidence="1">
    <location>
        <begin position="129"/>
        <end position="164"/>
    </location>
</feature>
<feature type="region of interest" description="Disordered" evidence="1">
    <location>
        <begin position="294"/>
        <end position="313"/>
    </location>
</feature>
<comment type="caution">
    <text evidence="2">The sequence shown here is derived from an EMBL/GenBank/DDBJ whole genome shotgun (WGS) entry which is preliminary data.</text>
</comment>
<reference evidence="2 3" key="1">
    <citation type="journal article" date="2019" name="Nat. Microbiol.">
        <title>Mediterranean grassland soil C-N compound turnover is dependent on rainfall and depth, and is mediated by genomically divergent microorganisms.</title>
        <authorList>
            <person name="Diamond S."/>
            <person name="Andeer P.F."/>
            <person name="Li Z."/>
            <person name="Crits-Christoph A."/>
            <person name="Burstein D."/>
            <person name="Anantharaman K."/>
            <person name="Lane K.R."/>
            <person name="Thomas B.C."/>
            <person name="Pan C."/>
            <person name="Northen T.R."/>
            <person name="Banfield J.F."/>
        </authorList>
    </citation>
    <scope>NUCLEOTIDE SEQUENCE [LARGE SCALE GENOMIC DNA]</scope>
    <source>
        <strain evidence="2">NP_4</strain>
    </source>
</reference>
<proteinExistence type="predicted"/>
<dbReference type="EMBL" id="VBAL01000206">
    <property type="protein sequence ID" value="TMI97567.1"/>
    <property type="molecule type" value="Genomic_DNA"/>
</dbReference>
<dbReference type="Proteomes" id="UP000319353">
    <property type="component" value="Unassembled WGS sequence"/>
</dbReference>
<protein>
    <submittedName>
        <fullName evidence="2">Uncharacterized protein</fullName>
    </submittedName>
</protein>
<organism evidence="2 3">
    <name type="scientific">Candidatus Segetimicrobium genomatis</name>
    <dbReference type="NCBI Taxonomy" id="2569760"/>
    <lineage>
        <taxon>Bacteria</taxon>
        <taxon>Bacillati</taxon>
        <taxon>Candidatus Sysuimicrobiota</taxon>
        <taxon>Candidatus Sysuimicrobiia</taxon>
        <taxon>Candidatus Sysuimicrobiales</taxon>
        <taxon>Candidatus Segetimicrobiaceae</taxon>
        <taxon>Candidatus Segetimicrobium</taxon>
    </lineage>
</organism>
<evidence type="ECO:0000313" key="3">
    <source>
        <dbReference type="Proteomes" id="UP000319353"/>
    </source>
</evidence>
<evidence type="ECO:0000313" key="2">
    <source>
        <dbReference type="EMBL" id="TMI97567.1"/>
    </source>
</evidence>